<name>A0ABS8AXX3_9BACT</name>
<dbReference type="CDD" id="cd01821">
    <property type="entry name" value="Rhamnogalacturan_acetylesterase_like"/>
    <property type="match status" value="1"/>
</dbReference>
<evidence type="ECO:0000313" key="4">
    <source>
        <dbReference type="EMBL" id="MCB2410637.1"/>
    </source>
</evidence>
<comment type="similarity">
    <text evidence="1">Belongs to the 'GDSL' lipolytic enzyme family.</text>
</comment>
<dbReference type="Gene3D" id="3.40.50.1110">
    <property type="entry name" value="SGNH hydrolase"/>
    <property type="match status" value="1"/>
</dbReference>
<dbReference type="SUPFAM" id="SSF52266">
    <property type="entry name" value="SGNH hydrolase"/>
    <property type="match status" value="1"/>
</dbReference>
<dbReference type="Proteomes" id="UP001165296">
    <property type="component" value="Unassembled WGS sequence"/>
</dbReference>
<proteinExistence type="inferred from homology"/>
<sequence length="254" mass="28185">MKNPLLSRSGALSLLLAGAVPRRPTFYLIGDSTVRNPHAPQVGWGAELPLFLDSTRLRIDNRAMAGRSTRTFVSEQRWRTVDSLLCPGDFLLMQFGHNEGGAPDTTKAGRRGVLRGTGEEIRALTWPDGRHETVHTYGRYLRWFIHEAKARGATPIVASMIPRNQWQNGKVKRASQDFGDWAAEVARQEGVAFIDLNQFTANKYDQLGPDAVARLFAGDHTHTNEAGALINAASVAEGIRANRQLALRKYLKKQ</sequence>
<feature type="domain" description="SGNH hydrolase-type esterase" evidence="3">
    <location>
        <begin position="28"/>
        <end position="228"/>
    </location>
</feature>
<organism evidence="4 5">
    <name type="scientific">Hymenobacter lucidus</name>
    <dbReference type="NCBI Taxonomy" id="2880930"/>
    <lineage>
        <taxon>Bacteria</taxon>
        <taxon>Pseudomonadati</taxon>
        <taxon>Bacteroidota</taxon>
        <taxon>Cytophagia</taxon>
        <taxon>Cytophagales</taxon>
        <taxon>Hymenobacteraceae</taxon>
        <taxon>Hymenobacter</taxon>
    </lineage>
</organism>
<protein>
    <submittedName>
        <fullName evidence="4">Rhamnogalacturonan acetylesterase</fullName>
    </submittedName>
</protein>
<keyword evidence="2" id="KW-0378">Hydrolase</keyword>
<evidence type="ECO:0000259" key="3">
    <source>
        <dbReference type="Pfam" id="PF13472"/>
    </source>
</evidence>
<dbReference type="InterPro" id="IPR037459">
    <property type="entry name" value="RhgT-like"/>
</dbReference>
<dbReference type="PANTHER" id="PTHR43695">
    <property type="entry name" value="PUTATIVE (AFU_ORTHOLOGUE AFUA_2G17250)-RELATED"/>
    <property type="match status" value="1"/>
</dbReference>
<dbReference type="InterPro" id="IPR013830">
    <property type="entry name" value="SGNH_hydro"/>
</dbReference>
<dbReference type="PANTHER" id="PTHR43695:SF1">
    <property type="entry name" value="RHAMNOGALACTURONAN ACETYLESTERASE"/>
    <property type="match status" value="1"/>
</dbReference>
<gene>
    <name evidence="4" type="ORF">LGH74_21800</name>
</gene>
<evidence type="ECO:0000256" key="1">
    <source>
        <dbReference type="ARBA" id="ARBA00008668"/>
    </source>
</evidence>
<keyword evidence="5" id="KW-1185">Reference proteome</keyword>
<dbReference type="InterPro" id="IPR036514">
    <property type="entry name" value="SGNH_hydro_sf"/>
</dbReference>
<evidence type="ECO:0000256" key="2">
    <source>
        <dbReference type="ARBA" id="ARBA00022801"/>
    </source>
</evidence>
<dbReference type="EMBL" id="JAJADR010000009">
    <property type="protein sequence ID" value="MCB2410637.1"/>
    <property type="molecule type" value="Genomic_DNA"/>
</dbReference>
<evidence type="ECO:0000313" key="5">
    <source>
        <dbReference type="Proteomes" id="UP001165296"/>
    </source>
</evidence>
<dbReference type="Pfam" id="PF13472">
    <property type="entry name" value="Lipase_GDSL_2"/>
    <property type="match status" value="1"/>
</dbReference>
<dbReference type="RefSeq" id="WP_226179727.1">
    <property type="nucleotide sequence ID" value="NZ_JAJADR010000009.1"/>
</dbReference>
<accession>A0ABS8AXX3</accession>
<reference evidence="4" key="1">
    <citation type="submission" date="2021-10" db="EMBL/GenBank/DDBJ databases">
        <authorList>
            <person name="Dean J.D."/>
            <person name="Kim M.K."/>
            <person name="Newey C.N."/>
            <person name="Stoker T.S."/>
            <person name="Thompson D.W."/>
            <person name="Grose J.H."/>
        </authorList>
    </citation>
    <scope>NUCLEOTIDE SEQUENCE</scope>
    <source>
        <strain evidence="4">BT178</strain>
    </source>
</reference>
<comment type="caution">
    <text evidence="4">The sequence shown here is derived from an EMBL/GenBank/DDBJ whole genome shotgun (WGS) entry which is preliminary data.</text>
</comment>